<name>A0A284VNY3_9EURY</name>
<evidence type="ECO:0000313" key="2">
    <source>
        <dbReference type="Proteomes" id="UP000218615"/>
    </source>
</evidence>
<dbReference type="Proteomes" id="UP000218615">
    <property type="component" value="Unassembled WGS sequence"/>
</dbReference>
<organism evidence="1 2">
    <name type="scientific">Candidatus Methanoperedens nitratireducens</name>
    <dbReference type="NCBI Taxonomy" id="1392998"/>
    <lineage>
        <taxon>Archaea</taxon>
        <taxon>Methanobacteriati</taxon>
        <taxon>Methanobacteriota</taxon>
        <taxon>Stenosarchaea group</taxon>
        <taxon>Methanomicrobia</taxon>
        <taxon>Methanosarcinales</taxon>
        <taxon>ANME-2 cluster</taxon>
        <taxon>Candidatus Methanoperedentaceae</taxon>
        <taxon>Candidatus Methanoperedens</taxon>
    </lineage>
</organism>
<dbReference type="EMBL" id="FZMP01000134">
    <property type="protein sequence ID" value="SNQ61000.1"/>
    <property type="molecule type" value="Genomic_DNA"/>
</dbReference>
<dbReference type="AlphaFoldDB" id="A0A284VNY3"/>
<reference evidence="2" key="1">
    <citation type="submission" date="2017-06" db="EMBL/GenBank/DDBJ databases">
        <authorList>
            <person name="Cremers G."/>
        </authorList>
    </citation>
    <scope>NUCLEOTIDE SEQUENCE [LARGE SCALE GENOMIC DNA]</scope>
</reference>
<protein>
    <submittedName>
        <fullName evidence="1">Uncharacterized protein</fullName>
    </submittedName>
</protein>
<proteinExistence type="predicted"/>
<sequence>MKTADIAYQNRIHCGSRTPSEICMFNPPKSSKLDFTKVYLI</sequence>
<accession>A0A284VNY3</accession>
<evidence type="ECO:0000313" key="1">
    <source>
        <dbReference type="EMBL" id="SNQ61000.1"/>
    </source>
</evidence>
<gene>
    <name evidence="1" type="ORF">MNV_2190006</name>
</gene>
<keyword evidence="2" id="KW-1185">Reference proteome</keyword>